<organism evidence="1">
    <name type="scientific">marine sediment metagenome</name>
    <dbReference type="NCBI Taxonomy" id="412755"/>
    <lineage>
        <taxon>unclassified sequences</taxon>
        <taxon>metagenomes</taxon>
        <taxon>ecological metagenomes</taxon>
    </lineage>
</organism>
<accession>A0A0F9QD84</accession>
<dbReference type="AlphaFoldDB" id="A0A0F9QD84"/>
<gene>
    <name evidence="1" type="ORF">LCGC14_0718170</name>
</gene>
<evidence type="ECO:0000313" key="1">
    <source>
        <dbReference type="EMBL" id="KKN41950.1"/>
    </source>
</evidence>
<dbReference type="EMBL" id="LAZR01001614">
    <property type="protein sequence ID" value="KKN41950.1"/>
    <property type="molecule type" value="Genomic_DNA"/>
</dbReference>
<protein>
    <submittedName>
        <fullName evidence="1">Uncharacterized protein</fullName>
    </submittedName>
</protein>
<sequence length="148" mass="16343">MAPIGQIQWDSGFSKVLEFGYPFDFAVASSEDRAGSERVQFMNGDETAWIVGTDFILQGQARWIPTESGSLATTGVPISAIQGTDGWRAFLEWARDANEFRWIRDRDDAGTFILSRLVEAGTPTLEAADGTKNIALRIRNTATEFVGY</sequence>
<proteinExistence type="predicted"/>
<comment type="caution">
    <text evidence="1">The sequence shown here is derived from an EMBL/GenBank/DDBJ whole genome shotgun (WGS) entry which is preliminary data.</text>
</comment>
<reference evidence="1" key="1">
    <citation type="journal article" date="2015" name="Nature">
        <title>Complex archaea that bridge the gap between prokaryotes and eukaryotes.</title>
        <authorList>
            <person name="Spang A."/>
            <person name="Saw J.H."/>
            <person name="Jorgensen S.L."/>
            <person name="Zaremba-Niedzwiedzka K."/>
            <person name="Martijn J."/>
            <person name="Lind A.E."/>
            <person name="van Eijk R."/>
            <person name="Schleper C."/>
            <person name="Guy L."/>
            <person name="Ettema T.J."/>
        </authorList>
    </citation>
    <scope>NUCLEOTIDE SEQUENCE</scope>
</reference>
<name>A0A0F9QD84_9ZZZZ</name>